<dbReference type="Proteomes" id="UP000449547">
    <property type="component" value="Unassembled WGS sequence"/>
</dbReference>
<organism evidence="2 3">
    <name type="scientific">Diutina rugosa</name>
    <name type="common">Yeast</name>
    <name type="synonym">Candida rugosa</name>
    <dbReference type="NCBI Taxonomy" id="5481"/>
    <lineage>
        <taxon>Eukaryota</taxon>
        <taxon>Fungi</taxon>
        <taxon>Dikarya</taxon>
        <taxon>Ascomycota</taxon>
        <taxon>Saccharomycotina</taxon>
        <taxon>Pichiomycetes</taxon>
        <taxon>Debaryomycetaceae</taxon>
        <taxon>Diutina</taxon>
    </lineage>
</organism>
<sequence>MERQSQTLRVKRRVRLTPEFQALWQGKETRTEWEPPRPAPRVAPPPSATTTTYIPEVSRSTRPVPRPPPSVSFTRGSNGASNPVPRVVRPPESSSYGYSRPLPKSRQTTTEPISVEPVSIPDVRYTPASRYTSGTEVDPELHQYDELSHLFHQMDSEIQRTKSEGLRVARRVITEPMSRPRRNSDPTNGTETSASRNISPSSIGAEHSRSSSVVHTPATDNESQSTTRESHETKPKSSDPSETKPDTSDSNVAKSKSRESSETKPKREESIKSESTPKTKAESKATTQREETESKPTTQNAEPEPPTQEEQTIVNTPSPPRSREADEEPLQGSSQPLKPKVKAEPTTPQTASSPSSSTKQTKTTDDDEDATKPQTTDTVSPSITSVMTAHRKSQFTDAGYFLVAAFIALYAARLGYNNIDNLVWLWQYRSWFNIPIV</sequence>
<feature type="compositionally biased region" description="Polar residues" evidence="1">
    <location>
        <begin position="185"/>
        <end position="202"/>
    </location>
</feature>
<name>A0A642UDJ6_DIURU</name>
<protein>
    <submittedName>
        <fullName evidence="2">Uncharacterized protein</fullName>
    </submittedName>
</protein>
<accession>A0A642UDJ6</accession>
<reference evidence="2 3" key="1">
    <citation type="submission" date="2019-07" db="EMBL/GenBank/DDBJ databases">
        <title>Genome assembly of two rare yeast pathogens: Diutina rugosa and Trichomonascus ciferrii.</title>
        <authorList>
            <person name="Mixao V."/>
            <person name="Saus E."/>
            <person name="Hansen A."/>
            <person name="Lass-Flor C."/>
            <person name="Gabaldon T."/>
        </authorList>
    </citation>
    <scope>NUCLEOTIDE SEQUENCE [LARGE SCALE GENOMIC DNA]</scope>
    <source>
        <strain evidence="2 3">CBS 613</strain>
    </source>
</reference>
<feature type="region of interest" description="Disordered" evidence="1">
    <location>
        <begin position="1"/>
        <end position="140"/>
    </location>
</feature>
<feature type="compositionally biased region" description="Low complexity" evidence="1">
    <location>
        <begin position="48"/>
        <end position="63"/>
    </location>
</feature>
<feature type="compositionally biased region" description="Basic and acidic residues" evidence="1">
    <location>
        <begin position="256"/>
        <end position="294"/>
    </location>
</feature>
<dbReference type="RefSeq" id="XP_034009824.1">
    <property type="nucleotide sequence ID" value="XM_034158379.1"/>
</dbReference>
<proteinExistence type="predicted"/>
<feature type="compositionally biased region" description="Basic and acidic residues" evidence="1">
    <location>
        <begin position="156"/>
        <end position="167"/>
    </location>
</feature>
<feature type="compositionally biased region" description="Basic and acidic residues" evidence="1">
    <location>
        <begin position="228"/>
        <end position="247"/>
    </location>
</feature>
<comment type="caution">
    <text evidence="2">The sequence shown here is derived from an EMBL/GenBank/DDBJ whole genome shotgun (WGS) entry which is preliminary data.</text>
</comment>
<feature type="compositionally biased region" description="Polar residues" evidence="1">
    <location>
        <begin position="210"/>
        <end position="227"/>
    </location>
</feature>
<evidence type="ECO:0000313" key="3">
    <source>
        <dbReference type="Proteomes" id="UP000449547"/>
    </source>
</evidence>
<keyword evidence="3" id="KW-1185">Reference proteome</keyword>
<gene>
    <name evidence="2" type="ORF">DIURU_005400</name>
</gene>
<feature type="compositionally biased region" description="Low complexity" evidence="1">
    <location>
        <begin position="296"/>
        <end position="312"/>
    </location>
</feature>
<dbReference type="VEuPathDB" id="FungiDB:DIURU_005400"/>
<dbReference type="GeneID" id="54784051"/>
<dbReference type="AlphaFoldDB" id="A0A642UDJ6"/>
<feature type="region of interest" description="Disordered" evidence="1">
    <location>
        <begin position="156"/>
        <end position="380"/>
    </location>
</feature>
<evidence type="ECO:0000313" key="2">
    <source>
        <dbReference type="EMBL" id="KAA8897167.1"/>
    </source>
</evidence>
<evidence type="ECO:0000256" key="1">
    <source>
        <dbReference type="SAM" id="MobiDB-lite"/>
    </source>
</evidence>
<dbReference type="EMBL" id="SWFT01000159">
    <property type="protein sequence ID" value="KAA8897167.1"/>
    <property type="molecule type" value="Genomic_DNA"/>
</dbReference>
<feature type="compositionally biased region" description="Low complexity" evidence="1">
    <location>
        <begin position="344"/>
        <end position="361"/>
    </location>
</feature>
<feature type="compositionally biased region" description="Pro residues" evidence="1">
    <location>
        <begin position="36"/>
        <end position="47"/>
    </location>
</feature>